<feature type="region of interest" description="Disordered" evidence="1">
    <location>
        <begin position="29"/>
        <end position="65"/>
    </location>
</feature>
<gene>
    <name evidence="2" type="ORF">SCP_0803360</name>
</gene>
<sequence>MRAITPPLLYATRPYVIAIAPDLQDSVGIVDNGGAGADDAPPAPDKSGSASRPLHVRSAMRARRA</sequence>
<feature type="compositionally biased region" description="Low complexity" evidence="1">
    <location>
        <begin position="37"/>
        <end position="51"/>
    </location>
</feature>
<dbReference type="GeneID" id="38782731"/>
<evidence type="ECO:0000313" key="2">
    <source>
        <dbReference type="EMBL" id="GBE85814.1"/>
    </source>
</evidence>
<dbReference type="Proteomes" id="UP000287166">
    <property type="component" value="Unassembled WGS sequence"/>
</dbReference>
<reference evidence="2 3" key="1">
    <citation type="journal article" date="2018" name="Sci. Rep.">
        <title>Genome sequence of the cauliflower mushroom Sparassis crispa (Hanabiratake) and its association with beneficial usage.</title>
        <authorList>
            <person name="Kiyama R."/>
            <person name="Furutani Y."/>
            <person name="Kawaguchi K."/>
            <person name="Nakanishi T."/>
        </authorList>
    </citation>
    <scope>NUCLEOTIDE SEQUENCE [LARGE SCALE GENOMIC DNA]</scope>
</reference>
<evidence type="ECO:0000256" key="1">
    <source>
        <dbReference type="SAM" id="MobiDB-lite"/>
    </source>
</evidence>
<comment type="caution">
    <text evidence="2">The sequence shown here is derived from an EMBL/GenBank/DDBJ whole genome shotgun (WGS) entry which is preliminary data.</text>
</comment>
<dbReference type="EMBL" id="BFAD01000008">
    <property type="protein sequence ID" value="GBE85814.1"/>
    <property type="molecule type" value="Genomic_DNA"/>
</dbReference>
<name>A0A401GVM1_9APHY</name>
<dbReference type="RefSeq" id="XP_027616727.1">
    <property type="nucleotide sequence ID" value="XM_027760926.1"/>
</dbReference>
<keyword evidence="3" id="KW-1185">Reference proteome</keyword>
<protein>
    <submittedName>
        <fullName evidence="2">Uncharacterized protein</fullName>
    </submittedName>
</protein>
<dbReference type="AlphaFoldDB" id="A0A401GVM1"/>
<proteinExistence type="predicted"/>
<accession>A0A401GVM1</accession>
<organism evidence="2 3">
    <name type="scientific">Sparassis crispa</name>
    <dbReference type="NCBI Taxonomy" id="139825"/>
    <lineage>
        <taxon>Eukaryota</taxon>
        <taxon>Fungi</taxon>
        <taxon>Dikarya</taxon>
        <taxon>Basidiomycota</taxon>
        <taxon>Agaricomycotina</taxon>
        <taxon>Agaricomycetes</taxon>
        <taxon>Polyporales</taxon>
        <taxon>Sparassidaceae</taxon>
        <taxon>Sparassis</taxon>
    </lineage>
</organism>
<feature type="compositionally biased region" description="Basic residues" evidence="1">
    <location>
        <begin position="54"/>
        <end position="65"/>
    </location>
</feature>
<evidence type="ECO:0000313" key="3">
    <source>
        <dbReference type="Proteomes" id="UP000287166"/>
    </source>
</evidence>
<dbReference type="InParanoid" id="A0A401GVM1"/>